<evidence type="ECO:0000313" key="7">
    <source>
        <dbReference type="EMBL" id="KAK7146381.1"/>
    </source>
</evidence>
<evidence type="ECO:0000256" key="3">
    <source>
        <dbReference type="PROSITE-ProRule" id="PRU00104"/>
    </source>
</evidence>
<evidence type="ECO:0000313" key="8">
    <source>
        <dbReference type="Proteomes" id="UP001364617"/>
    </source>
</evidence>
<dbReference type="SUPFAM" id="SSF56204">
    <property type="entry name" value="Hect, E3 ligase catalytic domain"/>
    <property type="match status" value="1"/>
</dbReference>
<reference evidence="7 8" key="1">
    <citation type="submission" date="2024-02" db="EMBL/GenBank/DDBJ databases">
        <title>Chromosome-level genome assembly of the Eurasian Minnow (Phoxinus phoxinus).</title>
        <authorList>
            <person name="Oriowo T.O."/>
            <person name="Martin S."/>
            <person name="Stange M."/>
            <person name="Chrysostomakis Y."/>
            <person name="Brown T."/>
            <person name="Winkler S."/>
            <person name="Kukowka S."/>
            <person name="Myers E.W."/>
            <person name="Bohne A."/>
        </authorList>
    </citation>
    <scope>NUCLEOTIDE SEQUENCE [LARGE SCALE GENOMIC DNA]</scope>
    <source>
        <strain evidence="7">ZFMK-TIS-60720</strain>
        <tissue evidence="7">Whole Organism</tissue>
    </source>
</reference>
<gene>
    <name evidence="7" type="ORF">R3I93_013966</name>
</gene>
<evidence type="ECO:0000259" key="6">
    <source>
        <dbReference type="PROSITE" id="PS51065"/>
    </source>
</evidence>
<dbReference type="EMBL" id="JAYKXH010000014">
    <property type="protein sequence ID" value="KAK7146381.1"/>
    <property type="molecule type" value="Genomic_DNA"/>
</dbReference>
<dbReference type="InterPro" id="IPR000569">
    <property type="entry name" value="HECT_dom"/>
</dbReference>
<dbReference type="Gene3D" id="3.30.2410.10">
    <property type="entry name" value="Hect, E3 ligase catalytic domain"/>
    <property type="match status" value="1"/>
</dbReference>
<dbReference type="Pfam" id="PF00632">
    <property type="entry name" value="HECT"/>
    <property type="match status" value="1"/>
</dbReference>
<dbReference type="Gene3D" id="2.60.120.920">
    <property type="match status" value="1"/>
</dbReference>
<protein>
    <recommendedName>
        <fullName evidence="9">HECT domain-containing protein</fullName>
    </recommendedName>
</protein>
<dbReference type="AlphaFoldDB" id="A0AAN9CWV5"/>
<dbReference type="GO" id="GO:0070086">
    <property type="term" value="P:ubiquitin-dependent endocytosis"/>
    <property type="evidence" value="ECO:0007669"/>
    <property type="project" value="TreeGrafter"/>
</dbReference>
<evidence type="ECO:0000256" key="4">
    <source>
        <dbReference type="SAM" id="MobiDB-lite"/>
    </source>
</evidence>
<evidence type="ECO:0008006" key="9">
    <source>
        <dbReference type="Google" id="ProtNLM"/>
    </source>
</evidence>
<name>A0AAN9CWV5_9TELE</name>
<sequence length="757" mass="86407">MRHDRMCGSRCLGPMTFNVDQTGQYVSLSQGGKLASRDASTFLNGLAFLSRTVKVDEKLCICIEDCTSSWDGALRVGFTNICPQRNNIPPASIPDLRDAQGYCVVPVPEDLCRRGVELQFWINYASMVIIQDKGGEKYYLKTKGLNLNNPLWVFIDLYGSTSAVRLLGSRRGSRTSCPVCPVDGGIDWLTRKFERQMSEEEHIYSHKTDTRTVQKTASYWKPSLFLVQYAKQTTFPSTKERLNLTRAGLGIPVQRSQESRGLDLNWTWRELNRFICSSYPLVNLTGFHFAKADKRGRLSLLHADTLKKIKKELGDSELYIIPETDIVLNEMTAHTLSSVINTNAFSPPRSPPDPAQQRNRLTSTNSFLSDSSRNSSMEDMDVGSLLREFQLMHLSASGQVSVLVSRKKLLQSAKDMLSNCDFTWNKTPLVTFVGEQALDCGGPRREFFRILMMEMQSSLGIFEGPSGHLFFTYDQMALEERKYELAGKLIAWSVAHGGPGLKAFDPCLYQLMCTQECQLVDFDWHLIPDADIQDKLKKILSCKTTKDLSRLQREHGDWICDCGFPGIYRPEISIRDVPKIYSYAVRHCIYLRTSNMIHQFTKGLNAYGQFWDMVRSHWIEFLPIFTNMHEPLSRSTFTALFQIHWSNAGTKKRAAEEETLHYWELVLQMIEDKKAPQNKLHFEEILAFVTGADEVPPLGFSQKPSIHFYPPEERGCRLPYANTCMMGLFLPRVVKDEVELYRMLLRAIRDSAEFGRT</sequence>
<dbReference type="InterPro" id="IPR035983">
    <property type="entry name" value="Hect_E3_ubiquitin_ligase"/>
</dbReference>
<feature type="compositionally biased region" description="Low complexity" evidence="4">
    <location>
        <begin position="361"/>
        <end position="375"/>
    </location>
</feature>
<feature type="active site" description="Glycyl thioester intermediate" evidence="3">
    <location>
        <position position="724"/>
    </location>
</feature>
<dbReference type="InterPro" id="IPR006573">
    <property type="entry name" value="NHR_dom"/>
</dbReference>
<keyword evidence="2 3" id="KW-0833">Ubl conjugation pathway</keyword>
<organism evidence="7 8">
    <name type="scientific">Phoxinus phoxinus</name>
    <name type="common">Eurasian minnow</name>
    <dbReference type="NCBI Taxonomy" id="58324"/>
    <lineage>
        <taxon>Eukaryota</taxon>
        <taxon>Metazoa</taxon>
        <taxon>Chordata</taxon>
        <taxon>Craniata</taxon>
        <taxon>Vertebrata</taxon>
        <taxon>Euteleostomi</taxon>
        <taxon>Actinopterygii</taxon>
        <taxon>Neopterygii</taxon>
        <taxon>Teleostei</taxon>
        <taxon>Ostariophysi</taxon>
        <taxon>Cypriniformes</taxon>
        <taxon>Leuciscidae</taxon>
        <taxon>Phoxininae</taxon>
        <taxon>Phoxinus</taxon>
    </lineage>
</organism>
<feature type="region of interest" description="Disordered" evidence="4">
    <location>
        <begin position="342"/>
        <end position="375"/>
    </location>
</feature>
<dbReference type="PANTHER" id="PTHR12429">
    <property type="entry name" value="NEURALIZED"/>
    <property type="match status" value="1"/>
</dbReference>
<dbReference type="PROSITE" id="PS50237">
    <property type="entry name" value="HECT"/>
    <property type="match status" value="1"/>
</dbReference>
<keyword evidence="8" id="KW-1185">Reference proteome</keyword>
<evidence type="ECO:0000259" key="5">
    <source>
        <dbReference type="PROSITE" id="PS50237"/>
    </source>
</evidence>
<comment type="caution">
    <text evidence="7">The sequence shown here is derived from an EMBL/GenBank/DDBJ whole genome shotgun (WGS) entry which is preliminary data.</text>
</comment>
<dbReference type="Gene3D" id="3.90.1750.10">
    <property type="entry name" value="Hect, E3 ligase catalytic domains"/>
    <property type="match status" value="1"/>
</dbReference>
<feature type="domain" description="HECT" evidence="5">
    <location>
        <begin position="430"/>
        <end position="757"/>
    </location>
</feature>
<dbReference type="InterPro" id="IPR043136">
    <property type="entry name" value="B30.2/SPRY_sf"/>
</dbReference>
<dbReference type="Pfam" id="PF07177">
    <property type="entry name" value="Neuralized"/>
    <property type="match status" value="1"/>
</dbReference>
<dbReference type="PROSITE" id="PS51065">
    <property type="entry name" value="NHR"/>
    <property type="match status" value="1"/>
</dbReference>
<dbReference type="SMART" id="SM00119">
    <property type="entry name" value="HECTc"/>
    <property type="match status" value="1"/>
</dbReference>
<accession>A0AAN9CWV5</accession>
<dbReference type="GO" id="GO:0061630">
    <property type="term" value="F:ubiquitin protein ligase activity"/>
    <property type="evidence" value="ECO:0007669"/>
    <property type="project" value="TreeGrafter"/>
</dbReference>
<dbReference type="SMART" id="SM00588">
    <property type="entry name" value="NEUZ"/>
    <property type="match status" value="1"/>
</dbReference>
<feature type="domain" description="NHR" evidence="6">
    <location>
        <begin position="14"/>
        <end position="169"/>
    </location>
</feature>
<dbReference type="Proteomes" id="UP001364617">
    <property type="component" value="Unassembled WGS sequence"/>
</dbReference>
<keyword evidence="1" id="KW-0808">Transferase</keyword>
<dbReference type="PANTHER" id="PTHR12429:SF36">
    <property type="entry name" value="E3 UBIQUITIN-PROTEIN LIGASE NEURL3"/>
    <property type="match status" value="1"/>
</dbReference>
<dbReference type="GO" id="GO:0005769">
    <property type="term" value="C:early endosome"/>
    <property type="evidence" value="ECO:0007669"/>
    <property type="project" value="TreeGrafter"/>
</dbReference>
<dbReference type="InterPro" id="IPR037962">
    <property type="entry name" value="Neuralized"/>
</dbReference>
<evidence type="ECO:0000256" key="2">
    <source>
        <dbReference type="ARBA" id="ARBA00022786"/>
    </source>
</evidence>
<evidence type="ECO:0000256" key="1">
    <source>
        <dbReference type="ARBA" id="ARBA00022679"/>
    </source>
</evidence>
<proteinExistence type="predicted"/>